<dbReference type="InterPro" id="IPR010734">
    <property type="entry name" value="Copine_C"/>
</dbReference>
<dbReference type="AlphaFoldDB" id="A0A9Q1DHU3"/>
<evidence type="ECO:0000313" key="4">
    <source>
        <dbReference type="Proteomes" id="UP001152803"/>
    </source>
</evidence>
<gene>
    <name evidence="3" type="ORF">COCON_G00102740</name>
</gene>
<keyword evidence="4" id="KW-1185">Reference proteome</keyword>
<accession>A0A9Q1DHU3</accession>
<dbReference type="GO" id="GO:0005544">
    <property type="term" value="F:calcium-dependent phospholipid binding"/>
    <property type="evidence" value="ECO:0007669"/>
    <property type="project" value="InterPro"/>
</dbReference>
<reference evidence="3" key="1">
    <citation type="journal article" date="2023" name="Science">
        <title>Genome structures resolve the early diversification of teleost fishes.</title>
        <authorList>
            <person name="Parey E."/>
            <person name="Louis A."/>
            <person name="Montfort J."/>
            <person name="Bouchez O."/>
            <person name="Roques C."/>
            <person name="Iampietro C."/>
            <person name="Lluch J."/>
            <person name="Castinel A."/>
            <person name="Donnadieu C."/>
            <person name="Desvignes T."/>
            <person name="Floi Bucao C."/>
            <person name="Jouanno E."/>
            <person name="Wen M."/>
            <person name="Mejri S."/>
            <person name="Dirks R."/>
            <person name="Jansen H."/>
            <person name="Henkel C."/>
            <person name="Chen W.J."/>
            <person name="Zahm M."/>
            <person name="Cabau C."/>
            <person name="Klopp C."/>
            <person name="Thompson A.W."/>
            <person name="Robinson-Rechavi M."/>
            <person name="Braasch I."/>
            <person name="Lecointre G."/>
            <person name="Bobe J."/>
            <person name="Postlethwait J.H."/>
            <person name="Berthelot C."/>
            <person name="Roest Crollius H."/>
            <person name="Guiguen Y."/>
        </authorList>
    </citation>
    <scope>NUCLEOTIDE SEQUENCE</scope>
    <source>
        <strain evidence="3">Concon-B</strain>
    </source>
</reference>
<name>A0A9Q1DHU3_CONCO</name>
<evidence type="ECO:0000313" key="3">
    <source>
        <dbReference type="EMBL" id="KAJ8271415.1"/>
    </source>
</evidence>
<dbReference type="Proteomes" id="UP001152803">
    <property type="component" value="Unassembled WGS sequence"/>
</dbReference>
<feature type="region of interest" description="Disordered" evidence="1">
    <location>
        <begin position="49"/>
        <end position="85"/>
    </location>
</feature>
<dbReference type="PANTHER" id="PTHR10857">
    <property type="entry name" value="COPINE"/>
    <property type="match status" value="1"/>
</dbReference>
<organism evidence="3 4">
    <name type="scientific">Conger conger</name>
    <name type="common">Conger eel</name>
    <name type="synonym">Muraena conger</name>
    <dbReference type="NCBI Taxonomy" id="82655"/>
    <lineage>
        <taxon>Eukaryota</taxon>
        <taxon>Metazoa</taxon>
        <taxon>Chordata</taxon>
        <taxon>Craniata</taxon>
        <taxon>Vertebrata</taxon>
        <taxon>Euteleostomi</taxon>
        <taxon>Actinopterygii</taxon>
        <taxon>Neopterygii</taxon>
        <taxon>Teleostei</taxon>
        <taxon>Anguilliformes</taxon>
        <taxon>Congridae</taxon>
        <taxon>Conger</taxon>
    </lineage>
</organism>
<dbReference type="GO" id="GO:0071277">
    <property type="term" value="P:cellular response to calcium ion"/>
    <property type="evidence" value="ECO:0007669"/>
    <property type="project" value="TreeGrafter"/>
</dbReference>
<dbReference type="OrthoDB" id="6723674at2759"/>
<dbReference type="EMBL" id="JAFJMO010000007">
    <property type="protein sequence ID" value="KAJ8271415.1"/>
    <property type="molecule type" value="Genomic_DNA"/>
</dbReference>
<evidence type="ECO:0000256" key="1">
    <source>
        <dbReference type="SAM" id="MobiDB-lite"/>
    </source>
</evidence>
<dbReference type="Pfam" id="PF07002">
    <property type="entry name" value="Copine"/>
    <property type="match status" value="1"/>
</dbReference>
<dbReference type="InterPro" id="IPR045052">
    <property type="entry name" value="Copine"/>
</dbReference>
<feature type="compositionally biased region" description="Low complexity" evidence="1">
    <location>
        <begin position="49"/>
        <end position="65"/>
    </location>
</feature>
<comment type="caution">
    <text evidence="3">The sequence shown here is derived from an EMBL/GenBank/DDBJ whole genome shotgun (WGS) entry which is preliminary data.</text>
</comment>
<protein>
    <recommendedName>
        <fullName evidence="2">Copine C-terminal domain-containing protein</fullName>
    </recommendedName>
</protein>
<dbReference type="PANTHER" id="PTHR10857:SF102">
    <property type="entry name" value="C2 DOMAIN-CONTAINING PROTEIN"/>
    <property type="match status" value="1"/>
</dbReference>
<sequence>MRFQFFSEMDDLLGSQHDVVFPVVGTSEGLEVRRPEALGHCSSVAAFAATASSPPATPNPRATATPTPPTSTPRKRRRVDDDLMSFLPSNGDPRNCCSLHYINPYQANEYLEALVAIREICQDYDRLADQDDR</sequence>
<feature type="domain" description="Copine C-terminal" evidence="2">
    <location>
        <begin position="98"/>
        <end position="126"/>
    </location>
</feature>
<dbReference type="GO" id="GO:0005886">
    <property type="term" value="C:plasma membrane"/>
    <property type="evidence" value="ECO:0007669"/>
    <property type="project" value="TreeGrafter"/>
</dbReference>
<proteinExistence type="predicted"/>
<evidence type="ECO:0000259" key="2">
    <source>
        <dbReference type="Pfam" id="PF07002"/>
    </source>
</evidence>